<proteinExistence type="predicted"/>
<keyword evidence="4" id="KW-1185">Reference proteome</keyword>
<dbReference type="InterPro" id="IPR027417">
    <property type="entry name" value="P-loop_NTPase"/>
</dbReference>
<comment type="caution">
    <text evidence="3">The sequence shown here is derived from an EMBL/GenBank/DDBJ whole genome shotgun (WGS) entry which is preliminary data.</text>
</comment>
<evidence type="ECO:0000313" key="3">
    <source>
        <dbReference type="EMBL" id="CAK0825164.1"/>
    </source>
</evidence>
<accession>A0ABN9S2R3</accession>
<feature type="region of interest" description="Disordered" evidence="2">
    <location>
        <begin position="1"/>
        <end position="23"/>
    </location>
</feature>
<dbReference type="EMBL" id="CAUYUJ010008861">
    <property type="protein sequence ID" value="CAK0825164.1"/>
    <property type="molecule type" value="Genomic_DNA"/>
</dbReference>
<evidence type="ECO:0000313" key="4">
    <source>
        <dbReference type="Proteomes" id="UP001189429"/>
    </source>
</evidence>
<dbReference type="Gene3D" id="3.40.50.300">
    <property type="entry name" value="P-loop containing nucleotide triphosphate hydrolases"/>
    <property type="match status" value="1"/>
</dbReference>
<feature type="non-terminal residue" evidence="3">
    <location>
        <position position="1"/>
    </location>
</feature>
<keyword evidence="1" id="KW-0175">Coiled coil</keyword>
<feature type="coiled-coil region" evidence="1">
    <location>
        <begin position="392"/>
        <end position="419"/>
    </location>
</feature>
<evidence type="ECO:0000256" key="2">
    <source>
        <dbReference type="SAM" id="MobiDB-lite"/>
    </source>
</evidence>
<feature type="region of interest" description="Disordered" evidence="2">
    <location>
        <begin position="81"/>
        <end position="114"/>
    </location>
</feature>
<name>A0ABN9S2R3_9DINO</name>
<reference evidence="3" key="1">
    <citation type="submission" date="2023-10" db="EMBL/GenBank/DDBJ databases">
        <authorList>
            <person name="Chen Y."/>
            <person name="Shah S."/>
            <person name="Dougan E. K."/>
            <person name="Thang M."/>
            <person name="Chan C."/>
        </authorList>
    </citation>
    <scope>NUCLEOTIDE SEQUENCE [LARGE SCALE GENOMIC DNA]</scope>
</reference>
<gene>
    <name evidence="3" type="ORF">PCOR1329_LOCUS25357</name>
</gene>
<sequence length="931" mass="102934">ARTQDQLTRSSVTRSLPKSDSQAPMQYSRVLAGVALLLAAVDVVGGDQTSGQQAGQPAGLVDWGEGKKLLKPNGSVLVPGRIPTEVRPSSLKPRSALNELGGAAPAPPAPGAPPAASLVELAGLAPELGEDAVKALNTALNVVGKSGSEQLRKIVKSFEPEYMLAGGTSQAKDSLMMMLMGLPFAFQAGGIGTRVPCLYRTFKSENASMEVTMRYHDGLSQDGEVSPESVVGKIEEHMGKYATPKPGRFGEDPIEILVSGPELQGAVYKNMMGRVVGRDPESVKNSRDIDEIYKHHVSSPNVQLIAVEKAQTNPANSMIAPFASQIDPTGKRTIWVKTWADYGISEKSAESGSTCREVQNYFREMDFEKPPGSPPTFWIATVEAKPYLQDPSLSFEERRKELENNIAKKEAKMQAFIDGWKAKGCFFDFEDNIKVTKLRKYLSDRHGQTITAKLPELIQALERAKESMDEQVLHMKDELESMPGGDSPSSELLQLMITYKALFDEQMMGERSPPAAGLSYVEVQKIQESEFHTTAAQLATELLASWRERGNPEHMDEAFDRRLEEVARMLNYPQAKQKLSITGHHWTHITNMYMLLVRSLRDLIERRPLTWNLGAVGIAGPNLCNAAAREARDVFMTQTSKFGQHLMVFGMQWLLEKHQRVVRKLLMAMPRNSAYASDAMLNAELDEVEQFFLEKWTRDFSSSFDVQLSKATLNIQQFKIQNMLNNMGKGAEGATTNTEYAITACSDVPGAELQATWLKTLEFPLCRCSVEGQGVFCGTERAADRSFNATVVRAHPACAYNEPYCAKAPQKHELRDLAVLLDPVPKDCGSLYDELIDSSVDDMVMWVGTEMYHMLHGTRGGILKHPALAVEMYNKLKGQKTEDYVAKAFPSLGQRRLLSEKMEKTKVDVEEITGALAYFQDALTSGKNILA</sequence>
<evidence type="ECO:0000256" key="1">
    <source>
        <dbReference type="SAM" id="Coils"/>
    </source>
</evidence>
<dbReference type="Proteomes" id="UP001189429">
    <property type="component" value="Unassembled WGS sequence"/>
</dbReference>
<dbReference type="InterPro" id="IPR022812">
    <property type="entry name" value="Dynamin"/>
</dbReference>
<organism evidence="3 4">
    <name type="scientific">Prorocentrum cordatum</name>
    <dbReference type="NCBI Taxonomy" id="2364126"/>
    <lineage>
        <taxon>Eukaryota</taxon>
        <taxon>Sar</taxon>
        <taxon>Alveolata</taxon>
        <taxon>Dinophyceae</taxon>
        <taxon>Prorocentrales</taxon>
        <taxon>Prorocentraceae</taxon>
        <taxon>Prorocentrum</taxon>
    </lineage>
</organism>
<protein>
    <submittedName>
        <fullName evidence="3">Uncharacterized protein</fullName>
    </submittedName>
</protein>
<dbReference type="PANTHER" id="PTHR11566">
    <property type="entry name" value="DYNAMIN"/>
    <property type="match status" value="1"/>
</dbReference>